<dbReference type="Pfam" id="PF07683">
    <property type="entry name" value="CobW_C"/>
    <property type="match status" value="1"/>
</dbReference>
<keyword evidence="2" id="KW-0378">Hydrolase</keyword>
<protein>
    <submittedName>
        <fullName evidence="7">GTP-binding protein</fullName>
    </submittedName>
</protein>
<dbReference type="InterPro" id="IPR036627">
    <property type="entry name" value="CobW-likC_sf"/>
</dbReference>
<dbReference type="Gene3D" id="3.40.50.300">
    <property type="entry name" value="P-loop containing nucleotide triphosphate hydrolases"/>
    <property type="match status" value="1"/>
</dbReference>
<dbReference type="Proteomes" id="UP000426246">
    <property type="component" value="Chromosome"/>
</dbReference>
<dbReference type="EMBL" id="CP034235">
    <property type="protein sequence ID" value="QGQ96407.1"/>
    <property type="molecule type" value="Genomic_DNA"/>
</dbReference>
<evidence type="ECO:0000256" key="3">
    <source>
        <dbReference type="ARBA" id="ARBA00023186"/>
    </source>
</evidence>
<dbReference type="RefSeq" id="WP_155701444.1">
    <property type="nucleotide sequence ID" value="NZ_CP034235.1"/>
</dbReference>
<dbReference type="CDD" id="cd03112">
    <property type="entry name" value="CobW-like"/>
    <property type="match status" value="1"/>
</dbReference>
<gene>
    <name evidence="7" type="ORF">EHS13_16715</name>
</gene>
<dbReference type="SUPFAM" id="SSF52540">
    <property type="entry name" value="P-loop containing nucleoside triphosphate hydrolases"/>
    <property type="match status" value="1"/>
</dbReference>
<accession>A0A6B8RKP3</accession>
<evidence type="ECO:0000256" key="4">
    <source>
        <dbReference type="ARBA" id="ARBA00034320"/>
    </source>
</evidence>
<dbReference type="KEGG" id="ppsc:EHS13_16715"/>
<comment type="catalytic activity">
    <reaction evidence="5">
        <text>GTP + H2O = GDP + phosphate + H(+)</text>
        <dbReference type="Rhea" id="RHEA:19669"/>
        <dbReference type="ChEBI" id="CHEBI:15377"/>
        <dbReference type="ChEBI" id="CHEBI:15378"/>
        <dbReference type="ChEBI" id="CHEBI:37565"/>
        <dbReference type="ChEBI" id="CHEBI:43474"/>
        <dbReference type="ChEBI" id="CHEBI:58189"/>
    </reaction>
    <physiologicalReaction direction="left-to-right" evidence="5">
        <dbReference type="Rhea" id="RHEA:19670"/>
    </physiologicalReaction>
</comment>
<evidence type="ECO:0000259" key="6">
    <source>
        <dbReference type="SMART" id="SM00833"/>
    </source>
</evidence>
<sequence length="406" mass="46151">MEKLANLKKLPVTVLNGYLGAGKTTLLNHVLNNREGLKVAVIVNDLSEVNIDADLIREGSGLSKTDEKLVEMSNGCICCTLREDLLQEVEKLAKENRFDYILIESTGIGEPIPVAQTFTYVDEELGIDLSKLCQLDTMVTVVDAFRFWHDFSSGESLLDRQQAVGEDDTREVVDLLISQIEFCDVLILNKCDMIAADELAEMELIMRKLQPRAKIIQSTYGKVDLKEILNTGLFDFDEASQSAGWMQEMNKTVHTPETEEYGISSFVFERKIPFHPERLTLWMEEWPEEIVRAKGIVWLASRNEMGQNLSQAGPSIQFGPAGHWIATLPEAERQQMFNEEPELLENWDDDYGDRINKLVFIGINLDKSHLITTLDACLLNEAELKMNWHSFIDELPNHKDEELVRA</sequence>
<keyword evidence="8" id="KW-1185">Reference proteome</keyword>
<dbReference type="Pfam" id="PF02492">
    <property type="entry name" value="cobW"/>
    <property type="match status" value="1"/>
</dbReference>
<dbReference type="PANTHER" id="PTHR43603:SF3">
    <property type="entry name" value="ZINC CHAPERONE YCIC"/>
    <property type="match status" value="1"/>
</dbReference>
<dbReference type="InterPro" id="IPR011629">
    <property type="entry name" value="CobW-like_C"/>
</dbReference>
<dbReference type="PANTHER" id="PTHR43603">
    <property type="entry name" value="COBW DOMAIN-CONTAINING PROTEIN DDB_G0274527"/>
    <property type="match status" value="1"/>
</dbReference>
<organism evidence="7 8">
    <name type="scientific">Paenibacillus psychroresistens</name>
    <dbReference type="NCBI Taxonomy" id="1778678"/>
    <lineage>
        <taxon>Bacteria</taxon>
        <taxon>Bacillati</taxon>
        <taxon>Bacillota</taxon>
        <taxon>Bacilli</taxon>
        <taxon>Bacillales</taxon>
        <taxon>Paenibacillaceae</taxon>
        <taxon>Paenibacillus</taxon>
    </lineage>
</organism>
<dbReference type="InterPro" id="IPR003495">
    <property type="entry name" value="CobW/HypB/UreG_nucleotide-bd"/>
</dbReference>
<evidence type="ECO:0000313" key="7">
    <source>
        <dbReference type="EMBL" id="QGQ96407.1"/>
    </source>
</evidence>
<dbReference type="InterPro" id="IPR051927">
    <property type="entry name" value="Zn_Chap_cDPG_Synth"/>
</dbReference>
<evidence type="ECO:0000256" key="2">
    <source>
        <dbReference type="ARBA" id="ARBA00022801"/>
    </source>
</evidence>
<evidence type="ECO:0000256" key="5">
    <source>
        <dbReference type="ARBA" id="ARBA00049117"/>
    </source>
</evidence>
<reference evidence="8" key="1">
    <citation type="submission" date="2018-11" db="EMBL/GenBank/DDBJ databases">
        <title>Complete genome sequence of Paenibacillus sp. ML311-T8.</title>
        <authorList>
            <person name="Nam Y.-D."/>
            <person name="Kang J."/>
            <person name="Chung W.-H."/>
            <person name="Park Y.S."/>
        </authorList>
    </citation>
    <scope>NUCLEOTIDE SEQUENCE [LARGE SCALE GENOMIC DNA]</scope>
    <source>
        <strain evidence="8">ML311-T8</strain>
    </source>
</reference>
<comment type="similarity">
    <text evidence="4">Belongs to the SIMIBI class G3E GTPase family. ZNG1 subfamily.</text>
</comment>
<dbReference type="GO" id="GO:0016787">
    <property type="term" value="F:hydrolase activity"/>
    <property type="evidence" value="ECO:0007669"/>
    <property type="project" value="UniProtKB-KW"/>
</dbReference>
<dbReference type="OrthoDB" id="9808822at2"/>
<dbReference type="Gene3D" id="3.30.1220.10">
    <property type="entry name" value="CobW-like, C-terminal domain"/>
    <property type="match status" value="1"/>
</dbReference>
<feature type="domain" description="CobW C-terminal" evidence="6">
    <location>
        <begin position="263"/>
        <end position="378"/>
    </location>
</feature>
<evidence type="ECO:0000313" key="8">
    <source>
        <dbReference type="Proteomes" id="UP000426246"/>
    </source>
</evidence>
<dbReference type="GO" id="GO:0000166">
    <property type="term" value="F:nucleotide binding"/>
    <property type="evidence" value="ECO:0007669"/>
    <property type="project" value="UniProtKB-KW"/>
</dbReference>
<evidence type="ECO:0000256" key="1">
    <source>
        <dbReference type="ARBA" id="ARBA00022741"/>
    </source>
</evidence>
<dbReference type="AlphaFoldDB" id="A0A6B8RKP3"/>
<name>A0A6B8RKP3_9BACL</name>
<dbReference type="SMART" id="SM00833">
    <property type="entry name" value="CobW_C"/>
    <property type="match status" value="1"/>
</dbReference>
<keyword evidence="3" id="KW-0143">Chaperone</keyword>
<proteinExistence type="inferred from homology"/>
<keyword evidence="1" id="KW-0547">Nucleotide-binding</keyword>
<dbReference type="InterPro" id="IPR027417">
    <property type="entry name" value="P-loop_NTPase"/>
</dbReference>